<organism evidence="1 2">
    <name type="scientific">Flavihumibacter fluminis</name>
    <dbReference type="NCBI Taxonomy" id="2909236"/>
    <lineage>
        <taxon>Bacteria</taxon>
        <taxon>Pseudomonadati</taxon>
        <taxon>Bacteroidota</taxon>
        <taxon>Chitinophagia</taxon>
        <taxon>Chitinophagales</taxon>
        <taxon>Chitinophagaceae</taxon>
        <taxon>Flavihumibacter</taxon>
    </lineage>
</organism>
<dbReference type="EMBL" id="JAKEVY010000002">
    <property type="protein sequence ID" value="MCF1714457.1"/>
    <property type="molecule type" value="Genomic_DNA"/>
</dbReference>
<dbReference type="PANTHER" id="PTHR33221">
    <property type="entry name" value="WINGED HELIX-TURN-HELIX TRANSCRIPTIONAL REGULATOR, RRF2 FAMILY"/>
    <property type="match status" value="1"/>
</dbReference>
<dbReference type="InterPro" id="IPR036390">
    <property type="entry name" value="WH_DNA-bd_sf"/>
</dbReference>
<dbReference type="InterPro" id="IPR000944">
    <property type="entry name" value="Tscrpt_reg_Rrf2"/>
</dbReference>
<dbReference type="Proteomes" id="UP001200145">
    <property type="component" value="Unassembled WGS sequence"/>
</dbReference>
<evidence type="ECO:0000313" key="1">
    <source>
        <dbReference type="EMBL" id="MCF1714457.1"/>
    </source>
</evidence>
<comment type="caution">
    <text evidence="1">The sequence shown here is derived from an EMBL/GenBank/DDBJ whole genome shotgun (WGS) entry which is preliminary data.</text>
</comment>
<dbReference type="PROSITE" id="PS51197">
    <property type="entry name" value="HTH_RRF2_2"/>
    <property type="match status" value="1"/>
</dbReference>
<protein>
    <submittedName>
        <fullName evidence="1">Rrf2 family transcriptional regulator</fullName>
    </submittedName>
</protein>
<reference evidence="1 2" key="1">
    <citation type="submission" date="2022-01" db="EMBL/GenBank/DDBJ databases">
        <title>Flavihumibacter sp. nov., isolated from sediment of a river.</title>
        <authorList>
            <person name="Liu H."/>
        </authorList>
    </citation>
    <scope>NUCLEOTIDE SEQUENCE [LARGE SCALE GENOMIC DNA]</scope>
    <source>
        <strain evidence="1 2">RY-1</strain>
    </source>
</reference>
<dbReference type="InterPro" id="IPR036388">
    <property type="entry name" value="WH-like_DNA-bd_sf"/>
</dbReference>
<name>A0ABS9BH85_9BACT</name>
<sequence length="142" mass="15179">MLSITCKTGIRAVLFLATRLKTGDKYSIQEIASGVEGNEHTLGKLLQMLVKKGVISSSKGPSGGFFMTPDQVKAPVLQVVLALDGDELFTACGLGLPHCSAAKPCPLHYAYAKVRDQLEHIFRTNSIEAISKDISKGAAFLS</sequence>
<dbReference type="Gene3D" id="1.10.10.10">
    <property type="entry name" value="Winged helix-like DNA-binding domain superfamily/Winged helix DNA-binding domain"/>
    <property type="match status" value="1"/>
</dbReference>
<dbReference type="RefSeq" id="WP_234865152.1">
    <property type="nucleotide sequence ID" value="NZ_JAKEVY010000002.1"/>
</dbReference>
<keyword evidence="2" id="KW-1185">Reference proteome</keyword>
<gene>
    <name evidence="1" type="ORF">L0U88_07440</name>
</gene>
<proteinExistence type="predicted"/>
<dbReference type="Pfam" id="PF02082">
    <property type="entry name" value="Rrf2"/>
    <property type="match status" value="1"/>
</dbReference>
<dbReference type="PANTHER" id="PTHR33221:SF15">
    <property type="entry name" value="HTH-TYPE TRANSCRIPTIONAL REGULATOR YWGB-RELATED"/>
    <property type="match status" value="1"/>
</dbReference>
<accession>A0ABS9BH85</accession>
<dbReference type="SUPFAM" id="SSF46785">
    <property type="entry name" value="Winged helix' DNA-binding domain"/>
    <property type="match status" value="1"/>
</dbReference>
<evidence type="ECO:0000313" key="2">
    <source>
        <dbReference type="Proteomes" id="UP001200145"/>
    </source>
</evidence>